<feature type="compositionally biased region" description="Low complexity" evidence="1">
    <location>
        <begin position="343"/>
        <end position="368"/>
    </location>
</feature>
<reference evidence="2 3" key="1">
    <citation type="journal article" date="2013" name="BMC Genomics">
        <title>Reconstruction of the lipid metabolism for the microalga Monoraphidium neglectum from its genome sequence reveals characteristics suitable for biofuel production.</title>
        <authorList>
            <person name="Bogen C."/>
            <person name="Al-Dilaimi A."/>
            <person name="Albersmeier A."/>
            <person name="Wichmann J."/>
            <person name="Grundmann M."/>
            <person name="Rupp O."/>
            <person name="Lauersen K.J."/>
            <person name="Blifernez-Klassen O."/>
            <person name="Kalinowski J."/>
            <person name="Goesmann A."/>
            <person name="Mussgnug J.H."/>
            <person name="Kruse O."/>
        </authorList>
    </citation>
    <scope>NUCLEOTIDE SEQUENCE [LARGE SCALE GENOMIC DNA]</scope>
    <source>
        <strain evidence="2 3">SAG 48.87</strain>
    </source>
</reference>
<dbReference type="RefSeq" id="XP_013892228.1">
    <property type="nucleotide sequence ID" value="XM_014036774.1"/>
</dbReference>
<dbReference type="Proteomes" id="UP000054498">
    <property type="component" value="Unassembled WGS sequence"/>
</dbReference>
<feature type="compositionally biased region" description="Basic and acidic residues" evidence="1">
    <location>
        <begin position="130"/>
        <end position="143"/>
    </location>
</feature>
<organism evidence="2 3">
    <name type="scientific">Monoraphidium neglectum</name>
    <dbReference type="NCBI Taxonomy" id="145388"/>
    <lineage>
        <taxon>Eukaryota</taxon>
        <taxon>Viridiplantae</taxon>
        <taxon>Chlorophyta</taxon>
        <taxon>core chlorophytes</taxon>
        <taxon>Chlorophyceae</taxon>
        <taxon>CS clade</taxon>
        <taxon>Sphaeropleales</taxon>
        <taxon>Selenastraceae</taxon>
        <taxon>Monoraphidium</taxon>
    </lineage>
</organism>
<feature type="compositionally biased region" description="Low complexity" evidence="1">
    <location>
        <begin position="220"/>
        <end position="236"/>
    </location>
</feature>
<dbReference type="AlphaFoldDB" id="A0A0D2KB79"/>
<evidence type="ECO:0000256" key="1">
    <source>
        <dbReference type="SAM" id="MobiDB-lite"/>
    </source>
</evidence>
<evidence type="ECO:0000313" key="2">
    <source>
        <dbReference type="EMBL" id="KIY93208.1"/>
    </source>
</evidence>
<feature type="compositionally biased region" description="Gly residues" evidence="1">
    <location>
        <begin position="115"/>
        <end position="124"/>
    </location>
</feature>
<feature type="region of interest" description="Disordered" evidence="1">
    <location>
        <begin position="1"/>
        <end position="51"/>
    </location>
</feature>
<accession>A0A0D2KB79</accession>
<dbReference type="GeneID" id="25732349"/>
<feature type="compositionally biased region" description="Gly residues" evidence="1">
    <location>
        <begin position="8"/>
        <end position="20"/>
    </location>
</feature>
<protein>
    <submittedName>
        <fullName evidence="2">Uncharacterized protein</fullName>
    </submittedName>
</protein>
<feature type="region of interest" description="Disordered" evidence="1">
    <location>
        <begin position="67"/>
        <end position="386"/>
    </location>
</feature>
<feature type="compositionally biased region" description="Low complexity" evidence="1">
    <location>
        <begin position="145"/>
        <end position="157"/>
    </location>
</feature>
<feature type="compositionally biased region" description="Basic and acidic residues" evidence="1">
    <location>
        <begin position="183"/>
        <end position="194"/>
    </location>
</feature>
<dbReference type="EMBL" id="KK104958">
    <property type="protein sequence ID" value="KIY93208.1"/>
    <property type="molecule type" value="Genomic_DNA"/>
</dbReference>
<gene>
    <name evidence="2" type="ORF">MNEG_14756</name>
</gene>
<evidence type="ECO:0000313" key="3">
    <source>
        <dbReference type="Proteomes" id="UP000054498"/>
    </source>
</evidence>
<feature type="non-terminal residue" evidence="2">
    <location>
        <position position="1"/>
    </location>
</feature>
<sequence length="484" mass="48809">APRDGGRGEGGGGGGGGSRGRAGARPRSPRGAGADACSGSVGAEAAPGEAGRFRVYVSREGRVCVRFVEPPPMRDPRLGGDDRGREREREWERERQGQRCGGGGGGDHRGRDSRGGGGGGGKRAGLGRDASGEASKRPRRGEESGAAPRAAALQRGAAQERPRARERGTRSPERARTPQAGGDDAREGPRRAGTRDTPPGGGADRAQSGADRVPREEQQEQQWQHQQQQQQQQEQQPMDVDAGPAGRTCPPTAVPNHAFSAVSDGAGAEPGGLLPSAPPRPPPAAVRTAPSAPEWREAALRCPGAPVTPVCESEGEHGGGPPRFTPAKPELGRPQDAPPPGAPFDAWAPQAPAAGPGQSDGEAAACAKAGRRGGAGQQERPQPSAALGFGAAGTAAYAMGAPAAAAPGAAVAAVVGDAPADEVGNDADVEFERAGTPDFIPLTDQGQCQADCVPRAAAQPAPVAGPKQPVSPLAAAAAPACDVF</sequence>
<feature type="compositionally biased region" description="Basic and acidic residues" evidence="1">
    <location>
        <begin position="72"/>
        <end position="97"/>
    </location>
</feature>
<feature type="compositionally biased region" description="Basic and acidic residues" evidence="1">
    <location>
        <begin position="158"/>
        <end position="176"/>
    </location>
</feature>
<dbReference type="KEGG" id="mng:MNEG_14756"/>
<proteinExistence type="predicted"/>
<dbReference type="STRING" id="145388.A0A0D2KB79"/>
<name>A0A0D2KB79_9CHLO</name>
<keyword evidence="3" id="KW-1185">Reference proteome</keyword>